<feature type="domain" description="C1q" evidence="15">
    <location>
        <begin position="551"/>
        <end position="655"/>
    </location>
</feature>
<dbReference type="InterPro" id="IPR008160">
    <property type="entry name" value="Collagen"/>
</dbReference>
<dbReference type="GO" id="GO:0015630">
    <property type="term" value="C:microtubule cytoskeleton"/>
    <property type="evidence" value="ECO:0007669"/>
    <property type="project" value="TreeGrafter"/>
</dbReference>
<evidence type="ECO:0000256" key="13">
    <source>
        <dbReference type="SAM" id="Coils"/>
    </source>
</evidence>
<dbReference type="PROSITE" id="PS50871">
    <property type="entry name" value="C1Q"/>
    <property type="match status" value="1"/>
</dbReference>
<accession>A0AA41MXD3</accession>
<keyword evidence="9 13" id="KW-0175">Coiled coil</keyword>
<evidence type="ECO:0000256" key="11">
    <source>
        <dbReference type="ARBA" id="ARBA00023212"/>
    </source>
</evidence>
<reference evidence="16" key="1">
    <citation type="submission" date="2020-03" db="EMBL/GenBank/DDBJ databases">
        <title>Studies in the Genomics of Life Span.</title>
        <authorList>
            <person name="Glass D."/>
        </authorList>
    </citation>
    <scope>NUCLEOTIDE SEQUENCE</scope>
    <source>
        <strain evidence="16">SUZIE</strain>
        <tissue evidence="16">Muscle</tissue>
    </source>
</reference>
<dbReference type="Pfam" id="PF00386">
    <property type="entry name" value="C1q"/>
    <property type="match status" value="1"/>
</dbReference>
<dbReference type="InterPro" id="IPR000435">
    <property type="entry name" value="Tektins"/>
</dbReference>
<evidence type="ECO:0000256" key="14">
    <source>
        <dbReference type="SAM" id="MobiDB-lite"/>
    </source>
</evidence>
<evidence type="ECO:0000256" key="12">
    <source>
        <dbReference type="ARBA" id="ARBA00023273"/>
    </source>
</evidence>
<evidence type="ECO:0000256" key="7">
    <source>
        <dbReference type="ARBA" id="ARBA00022843"/>
    </source>
</evidence>
<evidence type="ECO:0000313" key="16">
    <source>
        <dbReference type="EMBL" id="MBZ3879654.1"/>
    </source>
</evidence>
<feature type="region of interest" description="Disordered" evidence="14">
    <location>
        <begin position="511"/>
        <end position="552"/>
    </location>
</feature>
<evidence type="ECO:0000259" key="15">
    <source>
        <dbReference type="PROSITE" id="PS50871"/>
    </source>
</evidence>
<keyword evidence="12" id="KW-0966">Cell projection</keyword>
<comment type="caution">
    <text evidence="16">The sequence shown here is derived from an EMBL/GenBank/DDBJ whole genome shotgun (WGS) entry which is preliminary data.</text>
</comment>
<keyword evidence="5" id="KW-0964">Secreted</keyword>
<evidence type="ECO:0000256" key="9">
    <source>
        <dbReference type="ARBA" id="ARBA00023054"/>
    </source>
</evidence>
<dbReference type="GO" id="GO:0005634">
    <property type="term" value="C:nucleus"/>
    <property type="evidence" value="ECO:0007669"/>
    <property type="project" value="TreeGrafter"/>
</dbReference>
<dbReference type="InterPro" id="IPR048256">
    <property type="entry name" value="Tektin-like"/>
</dbReference>
<keyword evidence="11" id="KW-0206">Cytoskeleton</keyword>
<gene>
    <name evidence="16" type="ORF">SUZIE_154015</name>
</gene>
<sequence>MAQTDVLLTKQPAPQTVPPCELSPREYHVACNTGAYTSSGLATAGFRTAKYLMDEWFQNCYARYHQAFADRDGSERQRHESQQLAAETAALAERTQQDSTRRVGERLQDMHCWQSELQHQVGQLAADADLLLAQKQRLERALDASAVPFSIAMDNLQCRERRQHPDLVRDHVEVELLKEAELIRNIQQLLKRTIMQAVNQIRLNRQQKETCEMDWSDKVEAYNIDETCARYHNQSTQVQFHPHSTKFEESASTTETWARFTQDNLLRAEREHLASVNLRTLIDAILRDTSEDLRLQCDAVNLAFARRCEELEDALHKLQFHLRKTLREITDQEHQVAVLKQAIKDKEAPLRVAQTRLYQRSYRPNVELCRDTAQFRLLSEVEELNLSLAALREKLQEAEQALRNLEETRLDLEKDIAIKTNSLFIDRQKCMAHRARPDQDGSPPPRGAGAGAACRGLAQPGTAQEALCALLPPTTAHRCRPRPYTHWSDGPWVGLPLLQPTIDISILKGEKGEAGARGHTGKSGEEGPQGSCGLHGHKGQKGQMGPPGAPCQRAHAAFSVGQREGLHSTEDFQAVPFDTELVNLDSAFNLATGHFHRMVPRAQPPAGPELLLPLAASSTVAVRMLHRHQDNAIYGEPGDLSITFSGHLVTLACEL</sequence>
<dbReference type="EMBL" id="JAATJV010367800">
    <property type="protein sequence ID" value="MBZ3879654.1"/>
    <property type="molecule type" value="Genomic_DNA"/>
</dbReference>
<protein>
    <submittedName>
        <fullName evidence="16">Tektin-4</fullName>
    </submittedName>
</protein>
<organism evidence="16 17">
    <name type="scientific">Sciurus carolinensis</name>
    <name type="common">Eastern gray squirrel</name>
    <dbReference type="NCBI Taxonomy" id="30640"/>
    <lineage>
        <taxon>Eukaryota</taxon>
        <taxon>Metazoa</taxon>
        <taxon>Chordata</taxon>
        <taxon>Craniata</taxon>
        <taxon>Vertebrata</taxon>
        <taxon>Euteleostomi</taxon>
        <taxon>Mammalia</taxon>
        <taxon>Eutheria</taxon>
        <taxon>Euarchontoglires</taxon>
        <taxon>Glires</taxon>
        <taxon>Rodentia</taxon>
        <taxon>Sciuromorpha</taxon>
        <taxon>Sciuridae</taxon>
        <taxon>Sciurinae</taxon>
        <taxon>Sciurini</taxon>
        <taxon>Sciurus</taxon>
    </lineage>
</organism>
<evidence type="ECO:0000256" key="2">
    <source>
        <dbReference type="ARBA" id="ARBA00004613"/>
    </source>
</evidence>
<dbReference type="PANTHER" id="PTHR19960">
    <property type="entry name" value="TEKTIN"/>
    <property type="match status" value="1"/>
</dbReference>
<dbReference type="PRINTS" id="PR00511">
    <property type="entry name" value="TEKTIN"/>
</dbReference>
<dbReference type="AlphaFoldDB" id="A0AA41MXD3"/>
<feature type="coiled-coil region" evidence="13">
    <location>
        <begin position="378"/>
        <end position="422"/>
    </location>
</feature>
<keyword evidence="7" id="KW-0832">Ubl conjugation</keyword>
<keyword evidence="6" id="KW-0732">Signal</keyword>
<keyword evidence="4" id="KW-0963">Cytoplasm</keyword>
<dbReference type="PANTHER" id="PTHR19960:SF12">
    <property type="entry name" value="TEKTIN-4"/>
    <property type="match status" value="1"/>
</dbReference>
<feature type="compositionally biased region" description="Basic and acidic residues" evidence="14">
    <location>
        <begin position="72"/>
        <end position="81"/>
    </location>
</feature>
<comment type="similarity">
    <text evidence="3">Belongs to the tektin family.</text>
</comment>
<evidence type="ECO:0000256" key="3">
    <source>
        <dbReference type="ARBA" id="ARBA00007209"/>
    </source>
</evidence>
<evidence type="ECO:0000256" key="1">
    <source>
        <dbReference type="ARBA" id="ARBA00004611"/>
    </source>
</evidence>
<dbReference type="GO" id="GO:0060271">
    <property type="term" value="P:cilium assembly"/>
    <property type="evidence" value="ECO:0007669"/>
    <property type="project" value="TreeGrafter"/>
</dbReference>
<evidence type="ECO:0000256" key="10">
    <source>
        <dbReference type="ARBA" id="ARBA00023069"/>
    </source>
</evidence>
<evidence type="ECO:0000256" key="6">
    <source>
        <dbReference type="ARBA" id="ARBA00022729"/>
    </source>
</evidence>
<comment type="subcellular location">
    <subcellularLocation>
        <location evidence="1">Cytoplasm</location>
        <location evidence="1">Cytoskeleton</location>
        <location evidence="1">Flagellum axoneme</location>
    </subcellularLocation>
    <subcellularLocation>
        <location evidence="2">Secreted</location>
    </subcellularLocation>
</comment>
<dbReference type="GO" id="GO:0060294">
    <property type="term" value="P:cilium movement involved in cell motility"/>
    <property type="evidence" value="ECO:0007669"/>
    <property type="project" value="InterPro"/>
</dbReference>
<dbReference type="GO" id="GO:0005576">
    <property type="term" value="C:extracellular region"/>
    <property type="evidence" value="ECO:0007669"/>
    <property type="project" value="UniProtKB-SubCell"/>
</dbReference>
<dbReference type="Pfam" id="PF01391">
    <property type="entry name" value="Collagen"/>
    <property type="match status" value="1"/>
</dbReference>
<feature type="compositionally biased region" description="Low complexity" evidence="14">
    <location>
        <begin position="82"/>
        <end position="94"/>
    </location>
</feature>
<evidence type="ECO:0000256" key="4">
    <source>
        <dbReference type="ARBA" id="ARBA00022490"/>
    </source>
</evidence>
<dbReference type="SUPFAM" id="SSF49842">
    <property type="entry name" value="TNF-like"/>
    <property type="match status" value="1"/>
</dbReference>
<keyword evidence="10" id="KW-0969">Cilium</keyword>
<dbReference type="Proteomes" id="UP001166674">
    <property type="component" value="Unassembled WGS sequence"/>
</dbReference>
<keyword evidence="8" id="KW-0282">Flagellum</keyword>
<evidence type="ECO:0000256" key="5">
    <source>
        <dbReference type="ARBA" id="ARBA00022525"/>
    </source>
</evidence>
<evidence type="ECO:0000256" key="8">
    <source>
        <dbReference type="ARBA" id="ARBA00022846"/>
    </source>
</evidence>
<keyword evidence="17" id="KW-1185">Reference proteome</keyword>
<feature type="region of interest" description="Disordered" evidence="14">
    <location>
        <begin position="72"/>
        <end position="103"/>
    </location>
</feature>
<evidence type="ECO:0000313" key="17">
    <source>
        <dbReference type="Proteomes" id="UP001166674"/>
    </source>
</evidence>
<proteinExistence type="inferred from homology"/>
<dbReference type="Pfam" id="PF03148">
    <property type="entry name" value="Tektin"/>
    <property type="match status" value="1"/>
</dbReference>
<dbReference type="GO" id="GO:0036126">
    <property type="term" value="C:sperm flagellum"/>
    <property type="evidence" value="ECO:0007669"/>
    <property type="project" value="TreeGrafter"/>
</dbReference>
<feature type="coiled-coil region" evidence="13">
    <location>
        <begin position="308"/>
        <end position="342"/>
    </location>
</feature>
<dbReference type="InterPro" id="IPR008983">
    <property type="entry name" value="Tumour_necrosis_fac-like_dom"/>
</dbReference>
<name>A0AA41MXD3_SCICA</name>
<dbReference type="GO" id="GO:0005737">
    <property type="term" value="C:cytoplasm"/>
    <property type="evidence" value="ECO:0007669"/>
    <property type="project" value="UniProtKB-ARBA"/>
</dbReference>
<dbReference type="InterPro" id="IPR001073">
    <property type="entry name" value="C1q_dom"/>
</dbReference>
<feature type="region of interest" description="Disordered" evidence="14">
    <location>
        <begin position="434"/>
        <end position="455"/>
    </location>
</feature>